<dbReference type="InterPro" id="IPR058544">
    <property type="entry name" value="ETR1_N"/>
</dbReference>
<keyword evidence="1" id="KW-0472">Membrane</keyword>
<sequence>MRVEDLIISIAYFSIPLQLVASLTFYPRLMSMPPQILFLFVLFALFILCCGTGHVLRCVNMTDTHAFHVVNWITAFVSITTALFLLPMVPTLMSEIDDGLQRLQKLEEEAVKGAKYSKLSMEHSEGV</sequence>
<name>A0A9N8HA89_9STRA</name>
<proteinExistence type="predicted"/>
<dbReference type="Proteomes" id="UP001153069">
    <property type="component" value="Unassembled WGS sequence"/>
</dbReference>
<reference evidence="3" key="1">
    <citation type="submission" date="2020-06" db="EMBL/GenBank/DDBJ databases">
        <authorList>
            <consortium name="Plant Systems Biology data submission"/>
        </authorList>
    </citation>
    <scope>NUCLEOTIDE SEQUENCE</scope>
    <source>
        <strain evidence="3">D6</strain>
    </source>
</reference>
<evidence type="ECO:0000313" key="4">
    <source>
        <dbReference type="Proteomes" id="UP001153069"/>
    </source>
</evidence>
<organism evidence="3 4">
    <name type="scientific">Seminavis robusta</name>
    <dbReference type="NCBI Taxonomy" id="568900"/>
    <lineage>
        <taxon>Eukaryota</taxon>
        <taxon>Sar</taxon>
        <taxon>Stramenopiles</taxon>
        <taxon>Ochrophyta</taxon>
        <taxon>Bacillariophyta</taxon>
        <taxon>Bacillariophyceae</taxon>
        <taxon>Bacillariophycidae</taxon>
        <taxon>Naviculales</taxon>
        <taxon>Naviculaceae</taxon>
        <taxon>Seminavis</taxon>
    </lineage>
</organism>
<feature type="transmembrane region" description="Helical" evidence="1">
    <location>
        <begin position="69"/>
        <end position="86"/>
    </location>
</feature>
<accession>A0A9N8HA89</accession>
<gene>
    <name evidence="3" type="ORF">SEMRO_310_G114040.1</name>
</gene>
<dbReference type="OrthoDB" id="60033at2759"/>
<keyword evidence="4" id="KW-1185">Reference proteome</keyword>
<comment type="caution">
    <text evidence="3">The sequence shown here is derived from an EMBL/GenBank/DDBJ whole genome shotgun (WGS) entry which is preliminary data.</text>
</comment>
<evidence type="ECO:0000313" key="3">
    <source>
        <dbReference type="EMBL" id="CAB9507533.1"/>
    </source>
</evidence>
<feature type="domain" description="Ethylene receptor 1-like N-terminal" evidence="2">
    <location>
        <begin position="2"/>
        <end position="93"/>
    </location>
</feature>
<dbReference type="Pfam" id="PF25487">
    <property type="entry name" value="ETR1_N"/>
    <property type="match status" value="1"/>
</dbReference>
<evidence type="ECO:0000256" key="1">
    <source>
        <dbReference type="SAM" id="Phobius"/>
    </source>
</evidence>
<protein>
    <recommendedName>
        <fullName evidence="2">Ethylene receptor 1-like N-terminal domain-containing protein</fullName>
    </recommendedName>
</protein>
<feature type="transmembrane region" description="Helical" evidence="1">
    <location>
        <begin position="6"/>
        <end position="25"/>
    </location>
</feature>
<evidence type="ECO:0000259" key="2">
    <source>
        <dbReference type="Pfam" id="PF25487"/>
    </source>
</evidence>
<dbReference type="EMBL" id="CAICTM010000309">
    <property type="protein sequence ID" value="CAB9507533.1"/>
    <property type="molecule type" value="Genomic_DNA"/>
</dbReference>
<feature type="transmembrane region" description="Helical" evidence="1">
    <location>
        <begin position="37"/>
        <end position="57"/>
    </location>
</feature>
<keyword evidence="1" id="KW-0812">Transmembrane</keyword>
<keyword evidence="1" id="KW-1133">Transmembrane helix</keyword>
<dbReference type="AlphaFoldDB" id="A0A9N8HA89"/>